<protein>
    <submittedName>
        <fullName evidence="1">Uncharacterized protein</fullName>
    </submittedName>
</protein>
<keyword evidence="2" id="KW-1185">Reference proteome</keyword>
<name>A0A6G1HV02_9PEZI</name>
<reference evidence="1" key="1">
    <citation type="journal article" date="2020" name="Stud. Mycol.">
        <title>101 Dothideomycetes genomes: a test case for predicting lifestyles and emergence of pathogens.</title>
        <authorList>
            <person name="Haridas S."/>
            <person name="Albert R."/>
            <person name="Binder M."/>
            <person name="Bloem J."/>
            <person name="Labutti K."/>
            <person name="Salamov A."/>
            <person name="Andreopoulos B."/>
            <person name="Baker S."/>
            <person name="Barry K."/>
            <person name="Bills G."/>
            <person name="Bluhm B."/>
            <person name="Cannon C."/>
            <person name="Castanera R."/>
            <person name="Culley D."/>
            <person name="Daum C."/>
            <person name="Ezra D."/>
            <person name="Gonzalez J."/>
            <person name="Henrissat B."/>
            <person name="Kuo A."/>
            <person name="Liang C."/>
            <person name="Lipzen A."/>
            <person name="Lutzoni F."/>
            <person name="Magnuson J."/>
            <person name="Mondo S."/>
            <person name="Nolan M."/>
            <person name="Ohm R."/>
            <person name="Pangilinan J."/>
            <person name="Park H.-J."/>
            <person name="Ramirez L."/>
            <person name="Alfaro M."/>
            <person name="Sun H."/>
            <person name="Tritt A."/>
            <person name="Yoshinaga Y."/>
            <person name="Zwiers L.-H."/>
            <person name="Turgeon B."/>
            <person name="Goodwin S."/>
            <person name="Spatafora J."/>
            <person name="Crous P."/>
            <person name="Grigoriev I."/>
        </authorList>
    </citation>
    <scope>NUCLEOTIDE SEQUENCE</scope>
    <source>
        <strain evidence="1">CBS 262.69</strain>
    </source>
</reference>
<dbReference type="Proteomes" id="UP000799640">
    <property type="component" value="Unassembled WGS sequence"/>
</dbReference>
<gene>
    <name evidence="1" type="ORF">EJ06DRAFT_61115</name>
</gene>
<evidence type="ECO:0000313" key="2">
    <source>
        <dbReference type="Proteomes" id="UP000799640"/>
    </source>
</evidence>
<dbReference type="AlphaFoldDB" id="A0A6G1HV02"/>
<organism evidence="1 2">
    <name type="scientific">Trichodelitschia bisporula</name>
    <dbReference type="NCBI Taxonomy" id="703511"/>
    <lineage>
        <taxon>Eukaryota</taxon>
        <taxon>Fungi</taxon>
        <taxon>Dikarya</taxon>
        <taxon>Ascomycota</taxon>
        <taxon>Pezizomycotina</taxon>
        <taxon>Dothideomycetes</taxon>
        <taxon>Dothideomycetes incertae sedis</taxon>
        <taxon>Phaeotrichales</taxon>
        <taxon>Phaeotrichaceae</taxon>
        <taxon>Trichodelitschia</taxon>
    </lineage>
</organism>
<sequence>MWIPKLSSARFGFRCAYAGISICPAISPDVKPQLDIPIIQLLPVFQNACSRNRRFTYSLQLTADALPITNILWQVHNEKRIPAWQTRRNTNFSTENSVSAIFRLRCSHRLLKSSPICRIHFSRFTVIRPSGMRQCCLPSVPHLTGRYPATFSEVTWEASGACGELSGILSWKPKYGLHPGKMRLLHLLRLREVLKVRWCSAVKRVEEDWFLKWHWGRLCVLCSSLFVRIRFSATRRARAGPVR</sequence>
<dbReference type="EMBL" id="ML996697">
    <property type="protein sequence ID" value="KAF2399649.1"/>
    <property type="molecule type" value="Genomic_DNA"/>
</dbReference>
<proteinExistence type="predicted"/>
<evidence type="ECO:0000313" key="1">
    <source>
        <dbReference type="EMBL" id="KAF2399649.1"/>
    </source>
</evidence>
<accession>A0A6G1HV02</accession>